<evidence type="ECO:0000313" key="4">
    <source>
        <dbReference type="Proteomes" id="UP000187203"/>
    </source>
</evidence>
<keyword evidence="2" id="KW-0687">Ribonucleoprotein</keyword>
<evidence type="ECO:0000313" key="2">
    <source>
        <dbReference type="EMBL" id="OMP12848.1"/>
    </source>
</evidence>
<keyword evidence="1" id="KW-0812">Transmembrane</keyword>
<protein>
    <submittedName>
        <fullName evidence="2">Ribosomal protein S2</fullName>
    </submittedName>
</protein>
<reference evidence="2" key="2">
    <citation type="submission" date="2013-09" db="EMBL/GenBank/DDBJ databases">
        <authorList>
            <person name="Alam M."/>
            <person name="Haque M.S."/>
            <person name="Islam M.S."/>
            <person name="Emdad E.M."/>
            <person name="Islam M.M."/>
            <person name="Ahmed B."/>
            <person name="Halim A."/>
            <person name="Hossen Q.M.M."/>
            <person name="Hossain M.Z."/>
            <person name="Ahmed R."/>
            <person name="Khan M.M."/>
            <person name="Islam R."/>
            <person name="Rashid M.M."/>
            <person name="Khan S.A."/>
            <person name="Rahman M.S."/>
            <person name="Alam M."/>
            <person name="Yahiya A.S."/>
            <person name="Khan M.S."/>
            <person name="Azam M.S."/>
            <person name="Haque T."/>
            <person name="Lashkar M.Z.H."/>
            <person name="Akhand A.I."/>
            <person name="Morshed G."/>
            <person name="Roy S."/>
            <person name="Uddin K.S."/>
            <person name="Rabeya T."/>
            <person name="Hossain A.S."/>
            <person name="Chowdhury A."/>
            <person name="Snigdha A.R."/>
            <person name="Mortoza M.S."/>
            <person name="Matin S.A."/>
            <person name="Hoque S.M.E."/>
            <person name="Islam M.K."/>
            <person name="Roy D.K."/>
            <person name="Haider R."/>
            <person name="Moosa M.M."/>
            <person name="Elias S.M."/>
            <person name="Hasan A.M."/>
            <person name="Jahan S."/>
            <person name="Shafiuddin M."/>
            <person name="Mahmood N."/>
            <person name="Shommy N.S."/>
        </authorList>
    </citation>
    <scope>NUCLEOTIDE SEQUENCE</scope>
    <source>
        <tissue evidence="2">Whole seedlings</tissue>
    </source>
</reference>
<comment type="caution">
    <text evidence="2">The sequence shown here is derived from an EMBL/GenBank/DDBJ whole genome shotgun (WGS) entry which is preliminary data.</text>
</comment>
<reference evidence="4" key="1">
    <citation type="submission" date="2013-09" db="EMBL/GenBank/DDBJ databases">
        <title>Corchorus olitorius genome sequencing.</title>
        <authorList>
            <person name="Alam M."/>
            <person name="Haque M.S."/>
            <person name="Islam M.S."/>
            <person name="Emdad E.M."/>
            <person name="Islam M.M."/>
            <person name="Ahmed B."/>
            <person name="Halim A."/>
            <person name="Hossen Q.M.M."/>
            <person name="Hossain M.Z."/>
            <person name="Ahmed R."/>
            <person name="Khan M.M."/>
            <person name="Islam R."/>
            <person name="Rashid M.M."/>
            <person name="Khan S.A."/>
            <person name="Rahman M.S."/>
            <person name="Alam M."/>
            <person name="Yahiya A.S."/>
            <person name="Khan M.S."/>
            <person name="Azam M.S."/>
            <person name="Haque T."/>
            <person name="Lashkar M.Z.H."/>
            <person name="Akhand A.I."/>
            <person name="Morshed G."/>
            <person name="Roy S."/>
            <person name="Uddin K.S."/>
            <person name="Rabeya T."/>
            <person name="Hossain A.S."/>
            <person name="Chowdhury A."/>
            <person name="Snigdha A.R."/>
            <person name="Mortoza M.S."/>
            <person name="Matin S.A."/>
            <person name="Hoque S.M.E."/>
            <person name="Islam M.K."/>
            <person name="Roy D.K."/>
            <person name="Haider R."/>
            <person name="Moosa M.M."/>
            <person name="Elias S.M."/>
            <person name="Hasan A.M."/>
            <person name="Jahan S."/>
            <person name="Shafiuddin M."/>
            <person name="Mahmood N."/>
            <person name="Shommy N.S."/>
        </authorList>
    </citation>
    <scope>NUCLEOTIDE SEQUENCE [LARGE SCALE GENOMIC DNA]</scope>
    <source>
        <strain evidence="4">cv. O-4</strain>
    </source>
</reference>
<feature type="transmembrane region" description="Helical" evidence="1">
    <location>
        <begin position="78"/>
        <end position="101"/>
    </location>
</feature>
<dbReference type="GO" id="GO:0005840">
    <property type="term" value="C:ribosome"/>
    <property type="evidence" value="ECO:0007669"/>
    <property type="project" value="UniProtKB-KW"/>
</dbReference>
<organism evidence="2 4">
    <name type="scientific">Corchorus olitorius</name>
    <dbReference type="NCBI Taxonomy" id="93759"/>
    <lineage>
        <taxon>Eukaryota</taxon>
        <taxon>Viridiplantae</taxon>
        <taxon>Streptophyta</taxon>
        <taxon>Embryophyta</taxon>
        <taxon>Tracheophyta</taxon>
        <taxon>Spermatophyta</taxon>
        <taxon>Magnoliopsida</taxon>
        <taxon>eudicotyledons</taxon>
        <taxon>Gunneridae</taxon>
        <taxon>Pentapetalae</taxon>
        <taxon>rosids</taxon>
        <taxon>malvids</taxon>
        <taxon>Malvales</taxon>
        <taxon>Malvaceae</taxon>
        <taxon>Grewioideae</taxon>
        <taxon>Apeibeae</taxon>
        <taxon>Corchorus</taxon>
    </lineage>
</organism>
<dbReference type="AlphaFoldDB" id="A0A1R3L0P9"/>
<name>A0A1R3L0P9_9ROSI</name>
<evidence type="ECO:0000313" key="3">
    <source>
        <dbReference type="EMBL" id="OMP13830.1"/>
    </source>
</evidence>
<sequence>MKRFNILLVPNFVNSVAFLSRMSEIVSVDSRLTLSLCSVLTDPLSARWGDDSLLFPYPYRKKIQEILRLKLTVTSSGVYAWSFLLMEILLALKAMSTLVVMTR</sequence>
<dbReference type="EMBL" id="AWUE01003135">
    <property type="protein sequence ID" value="OMP13830.1"/>
    <property type="molecule type" value="Genomic_DNA"/>
</dbReference>
<keyword evidence="4" id="KW-1185">Reference proteome</keyword>
<accession>A0A1R3L0P9</accession>
<reference evidence="2" key="3">
    <citation type="journal article" date="2017" name="Nat. Plants">
        <title>Comparative genomics of two jute species and insight into fibre biogenesis.</title>
        <authorList>
            <person name="Islam M.S."/>
            <person name="Saito J.A."/>
            <person name="Emdad E.M."/>
            <person name="Ahmed B."/>
            <person name="Islam M.M."/>
            <person name="Halim A."/>
            <person name="Hossen Q.M."/>
            <person name="Hossain M.Z."/>
            <person name="Ahmed R."/>
            <person name="Hossain M.S."/>
            <person name="Kabir S.M."/>
            <person name="Khan M.S."/>
            <person name="Khan M.M."/>
            <person name="Hasan R."/>
            <person name="Aktar N."/>
            <person name="Honi U."/>
            <person name="Islam R."/>
            <person name="Rashid M.M."/>
            <person name="Wan X."/>
            <person name="Hou S."/>
            <person name="Haque T."/>
            <person name="Azam M.S."/>
            <person name="Moosa M.M."/>
            <person name="Elias S.M."/>
            <person name="Hasan A.M."/>
            <person name="Mahmood N."/>
            <person name="Shafiuddin M."/>
            <person name="Shahid S."/>
            <person name="Shommu N.S."/>
            <person name="Jahan S."/>
            <person name="Roy S."/>
            <person name="Chowdhury A."/>
            <person name="Akhand A.I."/>
            <person name="Nisho G.M."/>
            <person name="Uddin K.S."/>
            <person name="Rabeya T."/>
            <person name="Hoque S.M."/>
            <person name="Snigdha A.R."/>
            <person name="Mortoza S."/>
            <person name="Matin S.A."/>
            <person name="Islam M.K."/>
            <person name="Lashkar M.Z."/>
            <person name="Zaman M."/>
            <person name="Yuryev A."/>
            <person name="Uddin M.K."/>
            <person name="Rahman M.S."/>
            <person name="Haque M.S."/>
            <person name="Alam M.M."/>
            <person name="Khan H."/>
            <person name="Alam M."/>
        </authorList>
    </citation>
    <scope>NUCLEOTIDE SEQUENCE</scope>
    <source>
        <tissue evidence="2">Whole seedlings</tissue>
    </source>
</reference>
<dbReference type="Proteomes" id="UP000187203">
    <property type="component" value="Unassembled WGS sequence"/>
</dbReference>
<proteinExistence type="predicted"/>
<keyword evidence="1" id="KW-0472">Membrane</keyword>
<keyword evidence="2" id="KW-0689">Ribosomal protein</keyword>
<keyword evidence="1" id="KW-1133">Transmembrane helix</keyword>
<evidence type="ECO:0000256" key="1">
    <source>
        <dbReference type="SAM" id="Phobius"/>
    </source>
</evidence>
<dbReference type="EMBL" id="AWUE01005810">
    <property type="protein sequence ID" value="OMP12848.1"/>
    <property type="molecule type" value="Genomic_DNA"/>
</dbReference>
<gene>
    <name evidence="3" type="ORF">COLO4_00856</name>
    <name evidence="2" type="ORF">COLO4_02683</name>
</gene>